<proteinExistence type="predicted"/>
<sequence>MAKIEIKDGKIFSENDYRTDVFEIVEKIPENYVVWNIGENMGTDKYIPICQLKTKYDVDLFSLKAVPVTSEEYKRLQDASSWGVSSLENAEKALKSKRRGYISDKKRVLAASVIEIFRKISAFQA</sequence>
<reference evidence="1" key="1">
    <citation type="journal article" date="2021" name="Proc. Natl. Acad. Sci. U.S.A.">
        <title>A Catalog of Tens of Thousands of Viruses from Human Metagenomes Reveals Hidden Associations with Chronic Diseases.</title>
        <authorList>
            <person name="Tisza M.J."/>
            <person name="Buck C.B."/>
        </authorList>
    </citation>
    <scope>NUCLEOTIDE SEQUENCE</scope>
    <source>
        <strain evidence="1">CtEJG5</strain>
    </source>
</reference>
<name>A0A8S5RXG2_9CAUD</name>
<protein>
    <submittedName>
        <fullName evidence="1">Uncharacterized protein</fullName>
    </submittedName>
</protein>
<organism evidence="1">
    <name type="scientific">Siphoviridae sp. ctEJG5</name>
    <dbReference type="NCBI Taxonomy" id="2827814"/>
    <lineage>
        <taxon>Viruses</taxon>
        <taxon>Duplodnaviria</taxon>
        <taxon>Heunggongvirae</taxon>
        <taxon>Uroviricota</taxon>
        <taxon>Caudoviricetes</taxon>
    </lineage>
</organism>
<dbReference type="EMBL" id="BK032506">
    <property type="protein sequence ID" value="DAF43344.1"/>
    <property type="molecule type" value="Genomic_DNA"/>
</dbReference>
<evidence type="ECO:0000313" key="1">
    <source>
        <dbReference type="EMBL" id="DAF43344.1"/>
    </source>
</evidence>
<accession>A0A8S5RXG2</accession>